<dbReference type="Proteomes" id="UP001178507">
    <property type="component" value="Unassembled WGS sequence"/>
</dbReference>
<feature type="compositionally biased region" description="Basic and acidic residues" evidence="1">
    <location>
        <begin position="1203"/>
        <end position="1214"/>
    </location>
</feature>
<evidence type="ECO:0000313" key="2">
    <source>
        <dbReference type="EMBL" id="CAJ1402046.1"/>
    </source>
</evidence>
<feature type="compositionally biased region" description="Basic and acidic residues" evidence="1">
    <location>
        <begin position="183"/>
        <end position="200"/>
    </location>
</feature>
<protein>
    <submittedName>
        <fullName evidence="2">Uncharacterized protein</fullName>
    </submittedName>
</protein>
<organism evidence="2 3">
    <name type="scientific">Effrenium voratum</name>
    <dbReference type="NCBI Taxonomy" id="2562239"/>
    <lineage>
        <taxon>Eukaryota</taxon>
        <taxon>Sar</taxon>
        <taxon>Alveolata</taxon>
        <taxon>Dinophyceae</taxon>
        <taxon>Suessiales</taxon>
        <taxon>Symbiodiniaceae</taxon>
        <taxon>Effrenium</taxon>
    </lineage>
</organism>
<feature type="region of interest" description="Disordered" evidence="1">
    <location>
        <begin position="178"/>
        <end position="200"/>
    </location>
</feature>
<name>A0AA36JBK6_9DINO</name>
<feature type="compositionally biased region" description="Basic and acidic residues" evidence="1">
    <location>
        <begin position="1158"/>
        <end position="1179"/>
    </location>
</feature>
<evidence type="ECO:0000313" key="3">
    <source>
        <dbReference type="Proteomes" id="UP001178507"/>
    </source>
</evidence>
<reference evidence="2" key="1">
    <citation type="submission" date="2023-08" db="EMBL/GenBank/DDBJ databases">
        <authorList>
            <person name="Chen Y."/>
            <person name="Shah S."/>
            <person name="Dougan E. K."/>
            <person name="Thang M."/>
            <person name="Chan C."/>
        </authorList>
    </citation>
    <scope>NUCLEOTIDE SEQUENCE</scope>
</reference>
<comment type="caution">
    <text evidence="2">The sequence shown here is derived from an EMBL/GenBank/DDBJ whole genome shotgun (WGS) entry which is preliminary data.</text>
</comment>
<dbReference type="AlphaFoldDB" id="A0AA36JBK6"/>
<feature type="region of interest" description="Disordered" evidence="1">
    <location>
        <begin position="15"/>
        <end position="49"/>
    </location>
</feature>
<sequence length="1214" mass="136272">MQSLKAFAQSTFGELKEALADDDDEEESPTPKALPPLASAAWPEAPSNALGGRGEAAKLEFAALAQSPCFNVLSKLDEDLAGKWGDPDLPLADMAVLACRTLRKVLPMVAIEASAPSETQRMLTSFSERYEQLLAENAALQQKARELSAAKDTLEAAASQAEACRSAHRAAIARVEELSSESAELKERMRSQGLDSEEHERLLRKLDQKDAEIRAGAEAMQRLQEVVEDQSAMSSRCWALERELAAAKAAAAAERANAPPPPPPPTEAAQGQDSLMGRCLTVEKELKETSAALEVLLEEKAQRLADQEHLVDRRLVTSMLALYHDHVSSGQRALAEQVLNQTLQILGGVPEEANLRQRVKVAEEAAKKRLARPLGNAFVDFLETEAGFVDAGTATDAVSAQVEASRMDEYLNRQRAPLRSQRTLMAIPKNLSRAAVLPTTGEAVTELDMDSFEMVSENLEDTDDEEVVCHWENDIISTSRRTSWSCTLARVRSARWLVTTAWSHTEPLEIETGTDLTSEDGKALVDYLLSEMTPVFVIAGYKCTNWSIFNENLNYAHRPQELQQLRDQERPHLQQLCKWMGKIAHGGGFFLLENPQRSRLWEEACVIELIDNYSAYVVDTRGGAFVQTDSEGNVYKPFRFVTNSKEVADMLSRKITVEGKIACKPIQGKEAKKYDALWFNKKIHSVHYARPVGDADKWSPLLQEVENAFSTTSTKTINVGEKDKLYGKFASLIPWKITKIQIAKQPIVRRFPVSFPFTHRGCVLKAASGNIYIEPEDLEHVRYPKQRFTEPIKVGIFFYGVAENDEKADQKDDDPALPVPGLGTGVHCSVVPAEAHHKIGLIERHNAVLRDCLERIVDNQSAATAEDMEIALSAALRGKNSLVHHLGRPPCMAAFGRLPRLPEELLSDPNGLVTGESASDMRRKAELYRCEATKAIAEMQASSAIRKALLRKTALQGSALPDVRPGSRVAYWRWQHRRKGIKTEPPTTEKIYGKITVDKVPLESWISNKPINPVMVKKEKKFPLRRFLTYYQQVPSGRASSKMAMKTGFETSASITRRTTTWRFRFKRPKPFDLVYIQINQNFESQYFHHQHRGLDHLGHDHGHYRLKTERSVRLNHRQMKAENWNYNLISLMQEEIAAVPLRERYYDIYQSVKHKKDGSQGEHQRQAYKEGETGKDDDAVLSYSGTGSESDREKPKARRLTRKEAKQLDREIP</sequence>
<proteinExistence type="predicted"/>
<accession>A0AA36JBK6</accession>
<gene>
    <name evidence="2" type="ORF">EVOR1521_LOCUS25023</name>
</gene>
<dbReference type="EMBL" id="CAUJNA010003438">
    <property type="protein sequence ID" value="CAJ1402046.1"/>
    <property type="molecule type" value="Genomic_DNA"/>
</dbReference>
<feature type="region of interest" description="Disordered" evidence="1">
    <location>
        <begin position="1154"/>
        <end position="1214"/>
    </location>
</feature>
<evidence type="ECO:0000256" key="1">
    <source>
        <dbReference type="SAM" id="MobiDB-lite"/>
    </source>
</evidence>
<keyword evidence="3" id="KW-1185">Reference proteome</keyword>
<feature type="region of interest" description="Disordered" evidence="1">
    <location>
        <begin position="251"/>
        <end position="272"/>
    </location>
</feature>